<proteinExistence type="predicted"/>
<dbReference type="InterPro" id="IPR011009">
    <property type="entry name" value="Kinase-like_dom_sf"/>
</dbReference>
<comment type="caution">
    <text evidence="2">The sequence shown here is derived from an EMBL/GenBank/DDBJ whole genome shotgun (WGS) entry which is preliminary data.</text>
</comment>
<dbReference type="InterPro" id="IPR000719">
    <property type="entry name" value="Prot_kinase_dom"/>
</dbReference>
<keyword evidence="2" id="KW-0808">Transferase</keyword>
<sequence>MPQASEIVKPTGSFEESSAATIIKSSKKFNQNDEVQKAYHQNPDIYSLFSLTSSFDIAFVDLTPLQGISQRDDVDGQRRIAYGLGAGVSCSLIQHETNEDTVDICPAGTLVAHKKYSVTPAELQDKSRSSTRRLHQLIWQELQIFCHPYLRKHENICQLVYIGWEETNLVPILALELASHGTLEDCLQHLRSYGSSLRKSNLSLDIGLGLAALHSCGIVHGDVKPSNIIIQAHPSRNVVAKLSDFNGASHVSTYGNRSQCIFGTPTWQPPEVLCKEEPVDWLLADVYAYGMAFATIWSATGYIPEGGTFLDPFFRYKLATPERELLINIWKLTPDGGVNSMLDLAKAATASVEEQPLPLELIISNTLSCKPSSRLHFPELLRLGFSSFAESCNREIK</sequence>
<name>A0ABR4PW70_9HELO</name>
<gene>
    <name evidence="2" type="ORF">PVAG01_01100</name>
</gene>
<organism evidence="2 3">
    <name type="scientific">Phlyctema vagabunda</name>
    <dbReference type="NCBI Taxonomy" id="108571"/>
    <lineage>
        <taxon>Eukaryota</taxon>
        <taxon>Fungi</taxon>
        <taxon>Dikarya</taxon>
        <taxon>Ascomycota</taxon>
        <taxon>Pezizomycotina</taxon>
        <taxon>Leotiomycetes</taxon>
        <taxon>Helotiales</taxon>
        <taxon>Dermateaceae</taxon>
        <taxon>Phlyctema</taxon>
    </lineage>
</organism>
<dbReference type="Proteomes" id="UP001629113">
    <property type="component" value="Unassembled WGS sequence"/>
</dbReference>
<accession>A0ABR4PW70</accession>
<dbReference type="SMART" id="SM00220">
    <property type="entry name" value="S_TKc"/>
    <property type="match status" value="1"/>
</dbReference>
<dbReference type="PANTHER" id="PTHR23257:SF706">
    <property type="entry name" value="PROTO-ONCOGENE SERINE_THREONINE-PROTEIN KINASE MOS"/>
    <property type="match status" value="1"/>
</dbReference>
<dbReference type="InterPro" id="IPR008271">
    <property type="entry name" value="Ser/Thr_kinase_AS"/>
</dbReference>
<dbReference type="PROSITE" id="PS50011">
    <property type="entry name" value="PROTEIN_KINASE_DOM"/>
    <property type="match status" value="1"/>
</dbReference>
<dbReference type="EMBL" id="JBFCZG010000001">
    <property type="protein sequence ID" value="KAL3427591.1"/>
    <property type="molecule type" value="Genomic_DNA"/>
</dbReference>
<dbReference type="PROSITE" id="PS00108">
    <property type="entry name" value="PROTEIN_KINASE_ST"/>
    <property type="match status" value="1"/>
</dbReference>
<keyword evidence="2" id="KW-0723">Serine/threonine-protein kinase</keyword>
<evidence type="ECO:0000259" key="1">
    <source>
        <dbReference type="PROSITE" id="PS50011"/>
    </source>
</evidence>
<evidence type="ECO:0000313" key="2">
    <source>
        <dbReference type="EMBL" id="KAL3427591.1"/>
    </source>
</evidence>
<dbReference type="Gene3D" id="1.10.510.10">
    <property type="entry name" value="Transferase(Phosphotransferase) domain 1"/>
    <property type="match status" value="1"/>
</dbReference>
<dbReference type="Pfam" id="PF00069">
    <property type="entry name" value="Pkinase"/>
    <property type="match status" value="1"/>
</dbReference>
<keyword evidence="2" id="KW-0418">Kinase</keyword>
<protein>
    <submittedName>
        <fullName evidence="2">Serine/threonine protein kinase</fullName>
    </submittedName>
</protein>
<evidence type="ECO:0000313" key="3">
    <source>
        <dbReference type="Proteomes" id="UP001629113"/>
    </source>
</evidence>
<reference evidence="2 3" key="1">
    <citation type="submission" date="2024-06" db="EMBL/GenBank/DDBJ databases">
        <title>Complete genome of Phlyctema vagabunda strain 19-DSS-EL-015.</title>
        <authorList>
            <person name="Fiorenzani C."/>
        </authorList>
    </citation>
    <scope>NUCLEOTIDE SEQUENCE [LARGE SCALE GENOMIC DNA]</scope>
    <source>
        <strain evidence="2 3">19-DSS-EL-015</strain>
    </source>
</reference>
<dbReference type="PANTHER" id="PTHR23257">
    <property type="entry name" value="SERINE-THREONINE PROTEIN KINASE"/>
    <property type="match status" value="1"/>
</dbReference>
<dbReference type="SUPFAM" id="SSF56112">
    <property type="entry name" value="Protein kinase-like (PK-like)"/>
    <property type="match status" value="1"/>
</dbReference>
<dbReference type="GO" id="GO:0004674">
    <property type="term" value="F:protein serine/threonine kinase activity"/>
    <property type="evidence" value="ECO:0007669"/>
    <property type="project" value="UniProtKB-KW"/>
</dbReference>
<dbReference type="InterPro" id="IPR050167">
    <property type="entry name" value="Ser_Thr_protein_kinase"/>
</dbReference>
<keyword evidence="3" id="KW-1185">Reference proteome</keyword>
<feature type="domain" description="Protein kinase" evidence="1">
    <location>
        <begin position="78"/>
        <end position="389"/>
    </location>
</feature>